<gene>
    <name evidence="2" type="ORF">DYY88_08955</name>
</gene>
<dbReference type="RefSeq" id="WP_052288563.1">
    <property type="nucleotide sequence ID" value="NZ_QVFV01000002.1"/>
</dbReference>
<dbReference type="AlphaFoldDB" id="A0A4Q7E8H5"/>
<reference evidence="2 3" key="1">
    <citation type="submission" date="2018-11" db="EMBL/GenBank/DDBJ databases">
        <title>Whole genome sequencing of an environmental sample.</title>
        <authorList>
            <person name="Sarangi A.N."/>
            <person name="Singh D."/>
            <person name="Tripathy S."/>
        </authorList>
    </citation>
    <scope>NUCLEOTIDE SEQUENCE [LARGE SCALE GENOMIC DNA]</scope>
    <source>
        <strain evidence="2 3">Lakshadweep</strain>
    </source>
</reference>
<keyword evidence="1" id="KW-0472">Membrane</keyword>
<evidence type="ECO:0000256" key="1">
    <source>
        <dbReference type="SAM" id="Phobius"/>
    </source>
</evidence>
<name>A0A4Q7E8H5_9CYAN</name>
<keyword evidence="3" id="KW-1185">Reference proteome</keyword>
<protein>
    <submittedName>
        <fullName evidence="2">Uncharacterized protein</fullName>
    </submittedName>
</protein>
<dbReference type="OrthoDB" id="532473at2"/>
<keyword evidence="1" id="KW-1133">Transmembrane helix</keyword>
<organism evidence="2 3">
    <name type="scientific">Leptolyngbya iicbica LK</name>
    <dbReference type="NCBI Taxonomy" id="2294035"/>
    <lineage>
        <taxon>Bacteria</taxon>
        <taxon>Bacillati</taxon>
        <taxon>Cyanobacteriota</taxon>
        <taxon>Cyanophyceae</taxon>
        <taxon>Leptolyngbyales</taxon>
        <taxon>Leptolyngbyaceae</taxon>
        <taxon>Leptolyngbya group</taxon>
        <taxon>Leptolyngbya</taxon>
        <taxon>Leptolyngbya iicbica</taxon>
    </lineage>
</organism>
<keyword evidence="1" id="KW-0812">Transmembrane</keyword>
<feature type="transmembrane region" description="Helical" evidence="1">
    <location>
        <begin position="12"/>
        <end position="31"/>
    </location>
</feature>
<accession>A0A4Q7E8H5</accession>
<sequence>MSDSHPRRYRWLRYGLAIVGAIAFAVTSFALPVQARNCYDREAHTICLERVQRSAKYHWRYRVQATVDGQPQPLTRYDCRDRTRTPLKGAHKGQPQKFTSADIGDQLCTLVNR</sequence>
<dbReference type="Proteomes" id="UP000292459">
    <property type="component" value="Unassembled WGS sequence"/>
</dbReference>
<proteinExistence type="predicted"/>
<dbReference type="EMBL" id="QVFV01000002">
    <property type="protein sequence ID" value="RZM78902.1"/>
    <property type="molecule type" value="Genomic_DNA"/>
</dbReference>
<evidence type="ECO:0000313" key="3">
    <source>
        <dbReference type="Proteomes" id="UP000292459"/>
    </source>
</evidence>
<evidence type="ECO:0000313" key="2">
    <source>
        <dbReference type="EMBL" id="RZM78902.1"/>
    </source>
</evidence>
<comment type="caution">
    <text evidence="2">The sequence shown here is derived from an EMBL/GenBank/DDBJ whole genome shotgun (WGS) entry which is preliminary data.</text>
</comment>